<dbReference type="OrthoDB" id="9773233at2"/>
<dbReference type="SUPFAM" id="SSF51905">
    <property type="entry name" value="FAD/NAD(P)-binding domain"/>
    <property type="match status" value="1"/>
</dbReference>
<keyword evidence="3" id="KW-0274">FAD</keyword>
<dbReference type="InterPro" id="IPR055178">
    <property type="entry name" value="RsdA/BaiN/AoA(So)-like_dom"/>
</dbReference>
<dbReference type="RefSeq" id="WP_145245873.1">
    <property type="nucleotide sequence ID" value="NZ_CP036278.1"/>
</dbReference>
<evidence type="ECO:0000256" key="1">
    <source>
        <dbReference type="ARBA" id="ARBA00001974"/>
    </source>
</evidence>
<keyword evidence="7" id="KW-1185">Reference proteome</keyword>
<dbReference type="Proteomes" id="UP000315750">
    <property type="component" value="Chromosome"/>
</dbReference>
<dbReference type="Gene3D" id="3.50.50.60">
    <property type="entry name" value="FAD/NAD(P)-binding domain"/>
    <property type="match status" value="1"/>
</dbReference>
<accession>A0A518AJQ0</accession>
<evidence type="ECO:0000259" key="5">
    <source>
        <dbReference type="Pfam" id="PF22780"/>
    </source>
</evidence>
<feature type="domain" description="RsdA/BaiN/AoA(So)-like Rossmann fold-like" evidence="4">
    <location>
        <begin position="9"/>
        <end position="410"/>
    </location>
</feature>
<evidence type="ECO:0000259" key="4">
    <source>
        <dbReference type="Pfam" id="PF03486"/>
    </source>
</evidence>
<dbReference type="InterPro" id="IPR004792">
    <property type="entry name" value="BaiN-like"/>
</dbReference>
<dbReference type="PANTHER" id="PTHR42887">
    <property type="entry name" value="OS12G0638800 PROTEIN"/>
    <property type="match status" value="1"/>
</dbReference>
<name>A0A518AJQ0_9BACT</name>
<dbReference type="PANTHER" id="PTHR42887:SF2">
    <property type="entry name" value="OS12G0638800 PROTEIN"/>
    <property type="match status" value="1"/>
</dbReference>
<dbReference type="Gene3D" id="1.10.8.260">
    <property type="entry name" value="HI0933 insert domain-like"/>
    <property type="match status" value="1"/>
</dbReference>
<keyword evidence="2" id="KW-0285">Flavoprotein</keyword>
<feature type="domain" description="RsdA/BaiN/AoA(So)-like insert" evidence="5">
    <location>
        <begin position="196"/>
        <end position="357"/>
    </location>
</feature>
<dbReference type="InterPro" id="IPR036188">
    <property type="entry name" value="FAD/NAD-bd_sf"/>
</dbReference>
<comment type="cofactor">
    <cofactor evidence="1">
        <name>FAD</name>
        <dbReference type="ChEBI" id="CHEBI:57692"/>
    </cofactor>
</comment>
<dbReference type="Gene3D" id="2.40.30.10">
    <property type="entry name" value="Translation factors"/>
    <property type="match status" value="1"/>
</dbReference>
<dbReference type="NCBIfam" id="TIGR00275">
    <property type="entry name" value="aminoacetone oxidase family FAD-binding enzyme"/>
    <property type="match status" value="1"/>
</dbReference>
<dbReference type="AlphaFoldDB" id="A0A518AJQ0"/>
<organism evidence="6 7">
    <name type="scientific">Aeoliella mucimassa</name>
    <dbReference type="NCBI Taxonomy" id="2527972"/>
    <lineage>
        <taxon>Bacteria</taxon>
        <taxon>Pseudomonadati</taxon>
        <taxon>Planctomycetota</taxon>
        <taxon>Planctomycetia</taxon>
        <taxon>Pirellulales</taxon>
        <taxon>Lacipirellulaceae</taxon>
        <taxon>Aeoliella</taxon>
    </lineage>
</organism>
<dbReference type="EMBL" id="CP036278">
    <property type="protein sequence ID" value="QDU54950.1"/>
    <property type="molecule type" value="Genomic_DNA"/>
</dbReference>
<proteinExistence type="predicted"/>
<protein>
    <submittedName>
        <fullName evidence="6">N-methyltryptophan oxidase</fullName>
    </submittedName>
</protein>
<dbReference type="SUPFAM" id="SSF160996">
    <property type="entry name" value="HI0933 insert domain-like"/>
    <property type="match status" value="1"/>
</dbReference>
<dbReference type="Pfam" id="PF22780">
    <property type="entry name" value="HI0933_like_1st"/>
    <property type="match status" value="1"/>
</dbReference>
<dbReference type="Pfam" id="PF03486">
    <property type="entry name" value="HI0933_like"/>
    <property type="match status" value="1"/>
</dbReference>
<dbReference type="PRINTS" id="PR00411">
    <property type="entry name" value="PNDRDTASEI"/>
</dbReference>
<evidence type="ECO:0000313" key="7">
    <source>
        <dbReference type="Proteomes" id="UP000315750"/>
    </source>
</evidence>
<gene>
    <name evidence="6" type="ORF">Pan181_11350</name>
</gene>
<dbReference type="KEGG" id="amuc:Pan181_11350"/>
<evidence type="ECO:0000256" key="2">
    <source>
        <dbReference type="ARBA" id="ARBA00022630"/>
    </source>
</evidence>
<evidence type="ECO:0000256" key="3">
    <source>
        <dbReference type="ARBA" id="ARBA00022827"/>
    </source>
</evidence>
<dbReference type="InterPro" id="IPR057661">
    <property type="entry name" value="RsdA/BaiN/AoA(So)_Rossmann"/>
</dbReference>
<dbReference type="InterPro" id="IPR023166">
    <property type="entry name" value="BaiN-like_dom_sf"/>
</dbReference>
<evidence type="ECO:0000313" key="6">
    <source>
        <dbReference type="EMBL" id="QDU54950.1"/>
    </source>
</evidence>
<sequence>MTPRNDSADVVIVGAGAAGLMAAARAANRGRRVVLLEKNNKPGAKILMSGGTRCNLTHATDRRTLADAFPREQARFLRSPLAALGPEELVEYFHAAGLSTKVAETGKVFPTSDRALDVQLTLLKLLKESGAQLALGEAVSTIERTDQHFTVATSKRTLQTPQVILATGGQSYPGCGTTGDGYVWAKHLGHSIVPPRPALVPLKTSEDWLHELSGLTMPDVTVSAFETNQPKPLARDRGSLLFTHFGLSGPAAMNVSRAITATPKNHLPRVELDLLPDVTEEQLVQELKQLSGKRVVRGYLAERLPTRLADALLQVAQVPLDRQAAEFGKKERAAIVRSIKHLSLATHGTLGFVKAEVTAGGVALDEVDSRDMQSKCCEGLYLIGEVLDIDGPIGGYNFQAAFSTGWLAGERV</sequence>
<reference evidence="6 7" key="1">
    <citation type="submission" date="2019-02" db="EMBL/GenBank/DDBJ databases">
        <title>Deep-cultivation of Planctomycetes and their phenomic and genomic characterization uncovers novel biology.</title>
        <authorList>
            <person name="Wiegand S."/>
            <person name="Jogler M."/>
            <person name="Boedeker C."/>
            <person name="Pinto D."/>
            <person name="Vollmers J."/>
            <person name="Rivas-Marin E."/>
            <person name="Kohn T."/>
            <person name="Peeters S.H."/>
            <person name="Heuer A."/>
            <person name="Rast P."/>
            <person name="Oberbeckmann S."/>
            <person name="Bunk B."/>
            <person name="Jeske O."/>
            <person name="Meyerdierks A."/>
            <person name="Storesund J.E."/>
            <person name="Kallscheuer N."/>
            <person name="Luecker S."/>
            <person name="Lage O.M."/>
            <person name="Pohl T."/>
            <person name="Merkel B.J."/>
            <person name="Hornburger P."/>
            <person name="Mueller R.-W."/>
            <person name="Bruemmer F."/>
            <person name="Labrenz M."/>
            <person name="Spormann A.M."/>
            <person name="Op den Camp H."/>
            <person name="Overmann J."/>
            <person name="Amann R."/>
            <person name="Jetten M.S.M."/>
            <person name="Mascher T."/>
            <person name="Medema M.H."/>
            <person name="Devos D.P."/>
            <person name="Kaster A.-K."/>
            <person name="Ovreas L."/>
            <person name="Rohde M."/>
            <person name="Galperin M.Y."/>
            <person name="Jogler C."/>
        </authorList>
    </citation>
    <scope>NUCLEOTIDE SEQUENCE [LARGE SCALE GENOMIC DNA]</scope>
    <source>
        <strain evidence="6 7">Pan181</strain>
    </source>
</reference>